<keyword evidence="4" id="KW-0677">Repeat</keyword>
<dbReference type="PANTHER" id="PTHR48056">
    <property type="entry name" value="LRR RECEPTOR-LIKE SERINE/THREONINE-PROTEIN KINASE-RELATED"/>
    <property type="match status" value="1"/>
</dbReference>
<evidence type="ECO:0000256" key="6">
    <source>
        <dbReference type="ARBA" id="ARBA00023136"/>
    </source>
</evidence>
<dbReference type="PROSITE" id="PS51450">
    <property type="entry name" value="LRR"/>
    <property type="match status" value="1"/>
</dbReference>
<evidence type="ECO:0000256" key="5">
    <source>
        <dbReference type="ARBA" id="ARBA00022989"/>
    </source>
</evidence>
<gene>
    <name evidence="10" type="ORF">BVRB_2g047090</name>
</gene>
<dbReference type="GO" id="GO:0005524">
    <property type="term" value="F:ATP binding"/>
    <property type="evidence" value="ECO:0007669"/>
    <property type="project" value="InterPro"/>
</dbReference>
<dbReference type="Gene3D" id="3.80.10.10">
    <property type="entry name" value="Ribonuclease Inhibitor"/>
    <property type="match status" value="3"/>
</dbReference>
<dbReference type="PANTHER" id="PTHR48056:SF61">
    <property type="entry name" value="PROTEIN KINASE DOMAIN-CONTAINING PROTEIN"/>
    <property type="match status" value="1"/>
</dbReference>
<dbReference type="AlphaFoldDB" id="A0A0J8BCX4"/>
<dbReference type="Pfam" id="PF07714">
    <property type="entry name" value="PK_Tyr_Ser-Thr"/>
    <property type="match status" value="1"/>
</dbReference>
<evidence type="ECO:0000256" key="7">
    <source>
        <dbReference type="ARBA" id="ARBA00023180"/>
    </source>
</evidence>
<keyword evidence="5 8" id="KW-1133">Transmembrane helix</keyword>
<accession>A0A0J8BCX4</accession>
<dbReference type="OrthoDB" id="676979at2759"/>
<dbReference type="GO" id="GO:0016020">
    <property type="term" value="C:membrane"/>
    <property type="evidence" value="ECO:0007669"/>
    <property type="project" value="UniProtKB-SubCell"/>
</dbReference>
<dbReference type="InterPro" id="IPR001245">
    <property type="entry name" value="Ser-Thr/Tyr_kinase_cat_dom"/>
</dbReference>
<comment type="subcellular location">
    <subcellularLocation>
        <location evidence="1">Membrane</location>
    </subcellularLocation>
</comment>
<feature type="transmembrane region" description="Helical" evidence="8">
    <location>
        <begin position="379"/>
        <end position="404"/>
    </location>
</feature>
<organism evidence="10 11">
    <name type="scientific">Beta vulgaris subsp. vulgaris</name>
    <name type="common">Beet</name>
    <dbReference type="NCBI Taxonomy" id="3555"/>
    <lineage>
        <taxon>Eukaryota</taxon>
        <taxon>Viridiplantae</taxon>
        <taxon>Streptophyta</taxon>
        <taxon>Embryophyta</taxon>
        <taxon>Tracheophyta</taxon>
        <taxon>Spermatophyta</taxon>
        <taxon>Magnoliopsida</taxon>
        <taxon>eudicotyledons</taxon>
        <taxon>Gunneridae</taxon>
        <taxon>Pentapetalae</taxon>
        <taxon>Caryophyllales</taxon>
        <taxon>Chenopodiaceae</taxon>
        <taxon>Betoideae</taxon>
        <taxon>Beta</taxon>
    </lineage>
</organism>
<dbReference type="Gramene" id="KMS99194">
    <property type="protein sequence ID" value="KMS99194"/>
    <property type="gene ID" value="BVRB_2g047090"/>
</dbReference>
<dbReference type="OMA" id="FRFDHNF"/>
<dbReference type="Proteomes" id="UP000035740">
    <property type="component" value="Unassembled WGS sequence"/>
</dbReference>
<dbReference type="InterPro" id="IPR032675">
    <property type="entry name" value="LRR_dom_sf"/>
</dbReference>
<feature type="domain" description="Protein kinase" evidence="9">
    <location>
        <begin position="470"/>
        <end position="737"/>
    </location>
</feature>
<evidence type="ECO:0000259" key="9">
    <source>
        <dbReference type="PROSITE" id="PS50011"/>
    </source>
</evidence>
<dbReference type="PROSITE" id="PS50011">
    <property type="entry name" value="PROTEIN_KINASE_DOM"/>
    <property type="match status" value="1"/>
</dbReference>
<evidence type="ECO:0000313" key="10">
    <source>
        <dbReference type="EMBL" id="KMS99194.1"/>
    </source>
</evidence>
<dbReference type="EMBL" id="KQ090227">
    <property type="protein sequence ID" value="KMS99194.1"/>
    <property type="molecule type" value="Genomic_DNA"/>
</dbReference>
<dbReference type="FunFam" id="3.80.10.10:FF:000155">
    <property type="entry name" value="Putative inactive leucine-rich repeat receptor-like protein kinase"/>
    <property type="match status" value="1"/>
</dbReference>
<dbReference type="InterPro" id="IPR011009">
    <property type="entry name" value="Kinase-like_dom_sf"/>
</dbReference>
<dbReference type="SUPFAM" id="SSF52047">
    <property type="entry name" value="RNI-like"/>
    <property type="match status" value="1"/>
</dbReference>
<name>A0A0J8BCX4_BETVV</name>
<dbReference type="GO" id="GO:0004672">
    <property type="term" value="F:protein kinase activity"/>
    <property type="evidence" value="ECO:0007669"/>
    <property type="project" value="InterPro"/>
</dbReference>
<keyword evidence="2" id="KW-0433">Leucine-rich repeat</keyword>
<proteinExistence type="predicted"/>
<dbReference type="FunFam" id="1.10.510.10:FF:000657">
    <property type="entry name" value="Putative inactive leucine-rich repeat receptor-like protein kinase"/>
    <property type="match status" value="1"/>
</dbReference>
<evidence type="ECO:0000256" key="3">
    <source>
        <dbReference type="ARBA" id="ARBA00022692"/>
    </source>
</evidence>
<dbReference type="InterPro" id="IPR000719">
    <property type="entry name" value="Prot_kinase_dom"/>
</dbReference>
<dbReference type="Pfam" id="PF00560">
    <property type="entry name" value="LRR_1"/>
    <property type="match status" value="3"/>
</dbReference>
<evidence type="ECO:0000256" key="1">
    <source>
        <dbReference type="ARBA" id="ARBA00004370"/>
    </source>
</evidence>
<protein>
    <recommendedName>
        <fullName evidence="9">Protein kinase domain-containing protein</fullName>
    </recommendedName>
</protein>
<dbReference type="eggNOG" id="ENOG502QRS8">
    <property type="taxonomic scope" value="Eukaryota"/>
</dbReference>
<evidence type="ECO:0000256" key="4">
    <source>
        <dbReference type="ARBA" id="ARBA00022737"/>
    </source>
</evidence>
<dbReference type="InterPro" id="IPR050647">
    <property type="entry name" value="Plant_LRR-RLKs"/>
</dbReference>
<dbReference type="Pfam" id="PF13855">
    <property type="entry name" value="LRR_8"/>
    <property type="match status" value="1"/>
</dbReference>
<dbReference type="Gene3D" id="3.30.200.20">
    <property type="entry name" value="Phosphorylase Kinase, domain 1"/>
    <property type="match status" value="1"/>
</dbReference>
<evidence type="ECO:0000256" key="2">
    <source>
        <dbReference type="ARBA" id="ARBA00022614"/>
    </source>
</evidence>
<keyword evidence="6 8" id="KW-0472">Membrane</keyword>
<sequence length="756" mass="83743">MLWSFCILGTHQLQSSQTEVLLQLRKHLEYPVELEVWNNDKDNICFISSSTKMNSVTCEADVVTELKIMGGKPSKSGMFSGYAIPNLTLSESFSMDSFVATLARLTSLKALTLVSLGIWGPLPDKINRLSSLEFLDLSSNFFYGSVPPKLATMVKLQSVRLDDNFFNGSVPDWFSSLSNLSILSMSNNHLKGPFPSSIGKISKLNTLALSNNKISGDLPDLSNLSGLKVLDLSWNEFDSKLPKFPDGLFITLLNNNSFTGEIPEEVKKLNHLQHLDLSLNHLHGRLPTILFSLPKIGYLNLASNELSGSLPHQLACGKKLEFADLSNNRLTGEIPRCLRKITAQFDGNCLTAAGVQNQHSHSYCAKMHQKEKNTSAKSILILVGLIGGTVILMGLLAFGFVLIFRRYFRRGCQEKSLLQKQVVENNLTGVTSEILANARYVSEAAKSGARGMPACRRFSMEELKEVTNNFDKSALMGEGSRGKMYQGTLQNGTLVAIRCLSLPNKYTTRNLKLRLDLLAKLRHQNLVCLMGHCIDTGVKPDSGGNKVYLIYEYVPNGNLRSHLSDFGKVRALKWSERLVILIDIAKAVQFLHTGIIPGFFNNRLKTSNILLDEHRRAKLSDYGLSIIYDDDEFGEKGANAKSWQMKLLEDDIYCFGFILLESLIGPSVSAKKKAVLLKEMASFASEEGQRRILDPIVLSTSTKESLLTVISITNKCVSSESSTRPSFEDVLWNLQYAAQVQATADGDQKFGSPAHS</sequence>
<reference evidence="10 11" key="1">
    <citation type="journal article" date="2014" name="Nature">
        <title>The genome of the recently domesticated crop plant sugar beet (Beta vulgaris).</title>
        <authorList>
            <person name="Dohm J.C."/>
            <person name="Minoche A.E."/>
            <person name="Holtgrawe D."/>
            <person name="Capella-Gutierrez S."/>
            <person name="Zakrzewski F."/>
            <person name="Tafer H."/>
            <person name="Rupp O."/>
            <person name="Sorensen T.R."/>
            <person name="Stracke R."/>
            <person name="Reinhardt R."/>
            <person name="Goesmann A."/>
            <person name="Kraft T."/>
            <person name="Schulz B."/>
            <person name="Stadler P.F."/>
            <person name="Schmidt T."/>
            <person name="Gabaldon T."/>
            <person name="Lehrach H."/>
            <person name="Weisshaar B."/>
            <person name="Himmelbauer H."/>
        </authorList>
    </citation>
    <scope>NUCLEOTIDE SEQUENCE [LARGE SCALE GENOMIC DNA]</scope>
    <source>
        <tissue evidence="10">Taproot</tissue>
    </source>
</reference>
<keyword evidence="3 8" id="KW-0812">Transmembrane</keyword>
<keyword evidence="11" id="KW-1185">Reference proteome</keyword>
<evidence type="ECO:0000313" key="11">
    <source>
        <dbReference type="Proteomes" id="UP000035740"/>
    </source>
</evidence>
<dbReference type="FunFam" id="3.80.10.10:FF:000380">
    <property type="entry name" value="Putative inactive leucine-rich repeat receptor-like protein kinase"/>
    <property type="match status" value="1"/>
</dbReference>
<dbReference type="InterPro" id="IPR001611">
    <property type="entry name" value="Leu-rich_rpt"/>
</dbReference>
<keyword evidence="7" id="KW-0325">Glycoprotein</keyword>
<dbReference type="SUPFAM" id="SSF56112">
    <property type="entry name" value="Protein kinase-like (PK-like)"/>
    <property type="match status" value="1"/>
</dbReference>
<dbReference type="Gene3D" id="1.10.510.10">
    <property type="entry name" value="Transferase(Phosphotransferase) domain 1"/>
    <property type="match status" value="1"/>
</dbReference>
<evidence type="ECO:0000256" key="8">
    <source>
        <dbReference type="SAM" id="Phobius"/>
    </source>
</evidence>
<dbReference type="GO" id="GO:0033612">
    <property type="term" value="F:receptor serine/threonine kinase binding"/>
    <property type="evidence" value="ECO:0007669"/>
    <property type="project" value="TreeGrafter"/>
</dbReference>